<dbReference type="PRINTS" id="PR00080">
    <property type="entry name" value="SDRFAMILY"/>
</dbReference>
<dbReference type="CDD" id="cd05233">
    <property type="entry name" value="SDR_c"/>
    <property type="match status" value="1"/>
</dbReference>
<dbReference type="GO" id="GO:0016491">
    <property type="term" value="F:oxidoreductase activity"/>
    <property type="evidence" value="ECO:0007669"/>
    <property type="project" value="UniProtKB-KW"/>
</dbReference>
<dbReference type="PANTHER" id="PTHR42901:SF1">
    <property type="entry name" value="ALCOHOL DEHYDROGENASE"/>
    <property type="match status" value="1"/>
</dbReference>
<dbReference type="SUPFAM" id="SSF51735">
    <property type="entry name" value="NAD(P)-binding Rossmann-fold domains"/>
    <property type="match status" value="1"/>
</dbReference>
<evidence type="ECO:0000256" key="2">
    <source>
        <dbReference type="ARBA" id="ARBA00023002"/>
    </source>
</evidence>
<dbReference type="Proteomes" id="UP000309872">
    <property type="component" value="Unassembled WGS sequence"/>
</dbReference>
<comment type="caution">
    <text evidence="4">The sequence shown here is derived from an EMBL/GenBank/DDBJ whole genome shotgun (WGS) entry which is preliminary data.</text>
</comment>
<dbReference type="PANTHER" id="PTHR42901">
    <property type="entry name" value="ALCOHOL DEHYDROGENASE"/>
    <property type="match status" value="1"/>
</dbReference>
<organism evidence="4 5">
    <name type="scientific">Sphingobacterium alkalisoli</name>
    <dbReference type="NCBI Taxonomy" id="1874115"/>
    <lineage>
        <taxon>Bacteria</taxon>
        <taxon>Pseudomonadati</taxon>
        <taxon>Bacteroidota</taxon>
        <taxon>Sphingobacteriia</taxon>
        <taxon>Sphingobacteriales</taxon>
        <taxon>Sphingobacteriaceae</taxon>
        <taxon>Sphingobacterium</taxon>
    </lineage>
</organism>
<evidence type="ECO:0000313" key="5">
    <source>
        <dbReference type="Proteomes" id="UP000309872"/>
    </source>
</evidence>
<dbReference type="InterPro" id="IPR036291">
    <property type="entry name" value="NAD(P)-bd_dom_sf"/>
</dbReference>
<dbReference type="AlphaFoldDB" id="A0A4U0H2J3"/>
<keyword evidence="2" id="KW-0560">Oxidoreductase</keyword>
<evidence type="ECO:0000313" key="4">
    <source>
        <dbReference type="EMBL" id="TJY65853.1"/>
    </source>
</evidence>
<dbReference type="PRINTS" id="PR00081">
    <property type="entry name" value="GDHRDH"/>
</dbReference>
<evidence type="ECO:0000256" key="1">
    <source>
        <dbReference type="ARBA" id="ARBA00006484"/>
    </source>
</evidence>
<dbReference type="Pfam" id="PF00106">
    <property type="entry name" value="adh_short"/>
    <property type="match status" value="1"/>
</dbReference>
<keyword evidence="5" id="KW-1185">Reference proteome</keyword>
<proteinExistence type="inferred from homology"/>
<dbReference type="RefSeq" id="WP_136820982.1">
    <property type="nucleotide sequence ID" value="NZ_BMJX01000003.1"/>
</dbReference>
<dbReference type="InterPro" id="IPR002347">
    <property type="entry name" value="SDR_fam"/>
</dbReference>
<reference evidence="4 5" key="1">
    <citation type="submission" date="2019-04" db="EMBL/GenBank/DDBJ databases">
        <title>Sphingobacterium olei sp. nov., isolated from oil-contaminated soil.</title>
        <authorList>
            <person name="Liu B."/>
        </authorList>
    </citation>
    <scope>NUCLEOTIDE SEQUENCE [LARGE SCALE GENOMIC DNA]</scope>
    <source>
        <strain evidence="4 5">Y3L14</strain>
    </source>
</reference>
<dbReference type="PIRSF" id="PIRSF000126">
    <property type="entry name" value="11-beta-HSD1"/>
    <property type="match status" value="1"/>
</dbReference>
<comment type="similarity">
    <text evidence="1 3">Belongs to the short-chain dehydrogenases/reductases (SDR) family.</text>
</comment>
<protein>
    <submittedName>
        <fullName evidence="4">SDR family oxidoreductase</fullName>
    </submittedName>
</protein>
<dbReference type="OrthoDB" id="9808814at2"/>
<dbReference type="EMBL" id="SUKA01000003">
    <property type="protein sequence ID" value="TJY65853.1"/>
    <property type="molecule type" value="Genomic_DNA"/>
</dbReference>
<accession>A0A4U0H2J3</accession>
<name>A0A4U0H2J3_9SPHI</name>
<sequence>MKAILITGASGGIGKAIALKLASRKQNLVLVARNEAKLKELAEQLTKHHRISVEYIAADLSTTAASQQVFDETQKRQLQIVTLINNAGIGSGGEFAELSLQSELGMLQLNISSLVALTHLFLQEMKARKGGTIINVASMASFLPIPYMTTYSASKVFVRHFTQALTQECKPYNVHVMLLCPGLTKTNFNSAAGIDGKVGQRLNAEYNSSTPLQTPEQVADEMLNALDKKKHYIVSGKMNRMASRLSALFPNAFVAKSFARSYRKNSQ</sequence>
<dbReference type="Gene3D" id="3.40.50.720">
    <property type="entry name" value="NAD(P)-binding Rossmann-like Domain"/>
    <property type="match status" value="1"/>
</dbReference>
<evidence type="ECO:0000256" key="3">
    <source>
        <dbReference type="RuleBase" id="RU000363"/>
    </source>
</evidence>
<gene>
    <name evidence="4" type="ORF">FAZ19_12140</name>
</gene>